<gene>
    <name evidence="2" type="ORF">QUW60_13650</name>
</gene>
<keyword evidence="3" id="KW-1185">Reference proteome</keyword>
<proteinExistence type="predicted"/>
<dbReference type="Pfam" id="PF03412">
    <property type="entry name" value="Peptidase_C39"/>
    <property type="match status" value="1"/>
</dbReference>
<dbReference type="EMBL" id="JAUDEN010000034">
    <property type="protein sequence ID" value="MDM8326255.1"/>
    <property type="molecule type" value="Genomic_DNA"/>
</dbReference>
<feature type="domain" description="Peptidase C39" evidence="1">
    <location>
        <begin position="1"/>
        <end position="121"/>
    </location>
</feature>
<reference evidence="3" key="2">
    <citation type="submission" date="2023-07" db="EMBL/GenBank/DDBJ databases">
        <title>Identification and characterization of horizontal gene transfer across gut microbiota members of farm animals based on homology search.</title>
        <authorList>
            <person name="Schwarzerova J."/>
            <person name="Nykrynova M."/>
            <person name="Jureckova K."/>
            <person name="Cejkova D."/>
            <person name="Rychlik I."/>
        </authorList>
    </citation>
    <scope>NUCLEOTIDE SEQUENCE [LARGE SCALE GENOMIC DNA]</scope>
    <source>
        <strain evidence="3">109_WCHN</strain>
    </source>
</reference>
<dbReference type="Gene3D" id="3.90.70.10">
    <property type="entry name" value="Cysteine proteinases"/>
    <property type="match status" value="1"/>
</dbReference>
<reference evidence="2 3" key="1">
    <citation type="submission" date="2023-06" db="EMBL/GenBank/DDBJ databases">
        <authorList>
            <person name="Zeman M."/>
            <person name="Kubasova T."/>
            <person name="Jahodarova E."/>
            <person name="Nykrynova M."/>
            <person name="Rychlik I."/>
        </authorList>
    </citation>
    <scope>NUCLEOTIDE SEQUENCE [LARGE SCALE GENOMIC DNA]</scope>
    <source>
        <strain evidence="2 3">109_WCHN</strain>
    </source>
</reference>
<name>A0ABT7VIW8_9BACE</name>
<sequence length="154" mass="17902">MYCGPACLQMIAAFYGKYYSLNILREKCYISKNGVSLLGISEAAEKIGFHTQGIKFNVKQLINEFSSPCILHWNQKHFVVLYKIKRKKGVYYFYIADPVGKEITYPEDEFSKYWCSFTERDTRMGVLLSIAPSSSFYQQIEACNKPEHNLLFLF</sequence>
<dbReference type="CDD" id="cd02418">
    <property type="entry name" value="Peptidase_C39B"/>
    <property type="match status" value="1"/>
</dbReference>
<dbReference type="Proteomes" id="UP001169458">
    <property type="component" value="Unassembled WGS sequence"/>
</dbReference>
<evidence type="ECO:0000313" key="3">
    <source>
        <dbReference type="Proteomes" id="UP001169458"/>
    </source>
</evidence>
<dbReference type="InterPro" id="IPR005074">
    <property type="entry name" value="Peptidase_C39"/>
</dbReference>
<comment type="caution">
    <text evidence="2">The sequence shown here is derived from an EMBL/GenBank/DDBJ whole genome shotgun (WGS) entry which is preliminary data.</text>
</comment>
<dbReference type="RefSeq" id="WP_289561144.1">
    <property type="nucleotide sequence ID" value="NZ_JAUDEN010000034.1"/>
</dbReference>
<evidence type="ECO:0000313" key="2">
    <source>
        <dbReference type="EMBL" id="MDM8326255.1"/>
    </source>
</evidence>
<accession>A0ABT7VIW8</accession>
<protein>
    <submittedName>
        <fullName evidence="2">Cysteine peptidase family C39 domain-containing protein</fullName>
    </submittedName>
</protein>
<dbReference type="PROSITE" id="PS50990">
    <property type="entry name" value="PEPTIDASE_C39"/>
    <property type="match status" value="1"/>
</dbReference>
<evidence type="ECO:0000259" key="1">
    <source>
        <dbReference type="PROSITE" id="PS50990"/>
    </source>
</evidence>
<organism evidence="2 3">
    <name type="scientific">Bacteroides gallinaceum</name>
    <dbReference type="NCBI Taxonomy" id="1462571"/>
    <lineage>
        <taxon>Bacteria</taxon>
        <taxon>Pseudomonadati</taxon>
        <taxon>Bacteroidota</taxon>
        <taxon>Bacteroidia</taxon>
        <taxon>Bacteroidales</taxon>
        <taxon>Bacteroidaceae</taxon>
        <taxon>Bacteroides</taxon>
    </lineage>
</organism>